<dbReference type="Proteomes" id="UP000029278">
    <property type="component" value="Unassembled WGS sequence"/>
</dbReference>
<evidence type="ECO:0000313" key="2">
    <source>
        <dbReference type="Proteomes" id="UP000029278"/>
    </source>
</evidence>
<comment type="caution">
    <text evidence="1">The sequence shown here is derived from an EMBL/GenBank/DDBJ whole genome shotgun (WGS) entry which is preliminary data.</text>
</comment>
<reference evidence="1 2" key="1">
    <citation type="submission" date="2014-04" db="EMBL/GenBank/DDBJ databases">
        <authorList>
            <person name="Bishop-Lilly K.A."/>
            <person name="Broomall S.M."/>
            <person name="Chain P.S."/>
            <person name="Chertkov O."/>
            <person name="Coyne S.R."/>
            <person name="Daligault H.E."/>
            <person name="Davenport K.W."/>
            <person name="Erkkila T."/>
            <person name="Frey K.G."/>
            <person name="Gibbons H.S."/>
            <person name="Gu W."/>
            <person name="Jaissle J."/>
            <person name="Johnson S.L."/>
            <person name="Koroleva G.I."/>
            <person name="Ladner J.T."/>
            <person name="Lo C.-C."/>
            <person name="Minogue T.D."/>
            <person name="Munk C."/>
            <person name="Palacios G.F."/>
            <person name="Redden C.L."/>
            <person name="Rosenzweig C.N."/>
            <person name="Scholz M.B."/>
            <person name="Teshima H."/>
            <person name="Xu Y."/>
        </authorList>
    </citation>
    <scope>NUCLEOTIDE SEQUENCE [LARGE SCALE GENOMIC DNA]</scope>
    <source>
        <strain evidence="1 2">8244</strain>
    </source>
</reference>
<gene>
    <name evidence="1" type="ORF">DJ90_5666</name>
</gene>
<dbReference type="Pfam" id="PF25209">
    <property type="entry name" value="Phage_capsid_4"/>
    <property type="match status" value="1"/>
</dbReference>
<dbReference type="STRING" id="44252.DJ90_5666"/>
<accession>A0A090Z9F1</accession>
<dbReference type="AlphaFoldDB" id="A0A090Z9F1"/>
<evidence type="ECO:0008006" key="3">
    <source>
        <dbReference type="Google" id="ProtNLM"/>
    </source>
</evidence>
<name>A0A090Z9F1_PAEMA</name>
<protein>
    <recommendedName>
        <fullName evidence="3">Aspartate ammonia-lyase</fullName>
    </recommendedName>
</protein>
<dbReference type="GeneID" id="77009451"/>
<dbReference type="PATRIC" id="fig|44252.3.peg.3900"/>
<proteinExistence type="predicted"/>
<dbReference type="EMBL" id="JMQA01000035">
    <property type="protein sequence ID" value="KFN07257.1"/>
    <property type="molecule type" value="Genomic_DNA"/>
</dbReference>
<dbReference type="HOGENOM" id="CLU_787346_0_0_9"/>
<dbReference type="OrthoDB" id="1676014at2"/>
<keyword evidence="2" id="KW-1185">Reference proteome</keyword>
<organism evidence="1 2">
    <name type="scientific">Paenibacillus macerans</name>
    <name type="common">Bacillus macerans</name>
    <dbReference type="NCBI Taxonomy" id="44252"/>
    <lineage>
        <taxon>Bacteria</taxon>
        <taxon>Bacillati</taxon>
        <taxon>Bacillota</taxon>
        <taxon>Bacilli</taxon>
        <taxon>Bacillales</taxon>
        <taxon>Paenibacillaceae</taxon>
        <taxon>Paenibacillus</taxon>
    </lineage>
</organism>
<evidence type="ECO:0000313" key="1">
    <source>
        <dbReference type="EMBL" id="KFN07257.1"/>
    </source>
</evidence>
<sequence length="343" mass="38154">MFKVISFESEKAKRRQGTIESRVPFVLDGQRFEAIKKIVNGEMSIPRWAKPVGEMLSLGSAESFKELLGKVALDVELGREKVPLLYKEIYELISDANLPELLDAKWALSGAVIFAEHMEGQEVKFGSVRAEQGPTARIVTYSAAFEYTKQMIDFNRTFEIDIMNRAMGEGYNALLNHIHLSPIVSFTYKPANKTAFQGKEGEERWVSIWRTLDAATSSAGTAKRQGSILLANSADRNAIETALKGFTYNGTTYAAISGITTVIYYDGYSVTVGKKEHTYAGVAPGKAYLIRGKRGFKELLKRDLQIETTQGDLSRLVQAQMIGYAYRGVYAAIEENVQEIALQ</sequence>
<dbReference type="RefSeq" id="WP_036625977.1">
    <property type="nucleotide sequence ID" value="NZ_JAKOBR010000029.1"/>
</dbReference>